<dbReference type="GO" id="GO:0045041">
    <property type="term" value="P:protein import into mitochondrial intermembrane space"/>
    <property type="evidence" value="ECO:0007669"/>
    <property type="project" value="TreeGrafter"/>
</dbReference>
<dbReference type="PROSITE" id="PS51266">
    <property type="entry name" value="ZF_CHY"/>
    <property type="match status" value="1"/>
</dbReference>
<dbReference type="InterPro" id="IPR008913">
    <property type="entry name" value="Znf_CHY"/>
</dbReference>
<dbReference type="OrthoDB" id="189683at2157"/>
<dbReference type="AlphaFoldDB" id="M0PC35"/>
<dbReference type="InterPro" id="IPR052604">
    <property type="entry name" value="Mito_Tim_assembly_helper"/>
</dbReference>
<evidence type="ECO:0000313" key="6">
    <source>
        <dbReference type="EMBL" id="EMA67576.1"/>
    </source>
</evidence>
<feature type="compositionally biased region" description="Basic and acidic residues" evidence="4">
    <location>
        <begin position="1"/>
        <end position="11"/>
    </location>
</feature>
<dbReference type="PATRIC" id="fig|1230454.4.peg.1541"/>
<dbReference type="Proteomes" id="UP000011575">
    <property type="component" value="Unassembled WGS sequence"/>
</dbReference>
<proteinExistence type="predicted"/>
<organism evidence="6 7">
    <name type="scientific">Halorubrum aidingense JCM 13560</name>
    <dbReference type="NCBI Taxonomy" id="1230454"/>
    <lineage>
        <taxon>Archaea</taxon>
        <taxon>Methanobacteriati</taxon>
        <taxon>Methanobacteriota</taxon>
        <taxon>Stenosarchaea group</taxon>
        <taxon>Halobacteria</taxon>
        <taxon>Halobacteriales</taxon>
        <taxon>Haloferacaceae</taxon>
        <taxon>Halorubrum</taxon>
    </lineage>
</organism>
<reference evidence="6 7" key="1">
    <citation type="journal article" date="2014" name="PLoS Genet.">
        <title>Phylogenetically driven sequencing of extremely halophilic archaea reveals strategies for static and dynamic osmo-response.</title>
        <authorList>
            <person name="Becker E.A."/>
            <person name="Seitzer P.M."/>
            <person name="Tritt A."/>
            <person name="Larsen D."/>
            <person name="Krusor M."/>
            <person name="Yao A.I."/>
            <person name="Wu D."/>
            <person name="Madern D."/>
            <person name="Eisen J.A."/>
            <person name="Darling A.E."/>
            <person name="Facciotti M.T."/>
        </authorList>
    </citation>
    <scope>NUCLEOTIDE SEQUENCE [LARGE SCALE GENOMIC DNA]</scope>
    <source>
        <strain evidence="6 7">JCM 13560</strain>
    </source>
</reference>
<gene>
    <name evidence="6" type="ORF">C461_07614</name>
</gene>
<keyword evidence="3" id="KW-0862">Zinc</keyword>
<protein>
    <submittedName>
        <fullName evidence="6">Zinc finger CHY domain protein</fullName>
    </submittedName>
</protein>
<dbReference type="RefSeq" id="WP_008000060.1">
    <property type="nucleotide sequence ID" value="NZ_AOJI01000022.1"/>
</dbReference>
<evidence type="ECO:0000259" key="5">
    <source>
        <dbReference type="PROSITE" id="PS51266"/>
    </source>
</evidence>
<evidence type="ECO:0000256" key="2">
    <source>
        <dbReference type="ARBA" id="ARBA00022771"/>
    </source>
</evidence>
<keyword evidence="2" id="KW-0863">Zinc-finger</keyword>
<dbReference type="SUPFAM" id="SSF161219">
    <property type="entry name" value="CHY zinc finger-like"/>
    <property type="match status" value="1"/>
</dbReference>
<dbReference type="STRING" id="1230454.C461_07614"/>
<evidence type="ECO:0000256" key="4">
    <source>
        <dbReference type="SAM" id="MobiDB-lite"/>
    </source>
</evidence>
<evidence type="ECO:0000256" key="3">
    <source>
        <dbReference type="ARBA" id="ARBA00022833"/>
    </source>
</evidence>
<comment type="caution">
    <text evidence="6">The sequence shown here is derived from an EMBL/GenBank/DDBJ whole genome shotgun (WGS) entry which is preliminary data.</text>
</comment>
<name>M0PC35_9EURY</name>
<feature type="region of interest" description="Disordered" evidence="4">
    <location>
        <begin position="1"/>
        <end position="20"/>
    </location>
</feature>
<evidence type="ECO:0000256" key="1">
    <source>
        <dbReference type="ARBA" id="ARBA00022723"/>
    </source>
</evidence>
<dbReference type="PANTHER" id="PTHR28082">
    <property type="entry name" value="ZINC FINGER PROTEIN"/>
    <property type="match status" value="1"/>
</dbReference>
<dbReference type="GO" id="GO:0008270">
    <property type="term" value="F:zinc ion binding"/>
    <property type="evidence" value="ECO:0007669"/>
    <property type="project" value="UniProtKB-KW"/>
</dbReference>
<feature type="domain" description="CHY-type" evidence="5">
    <location>
        <begin position="29"/>
        <end position="110"/>
    </location>
</feature>
<dbReference type="Pfam" id="PF05495">
    <property type="entry name" value="zf-CHY"/>
    <property type="match status" value="1"/>
</dbReference>
<keyword evidence="1" id="KW-0479">Metal-binding</keyword>
<keyword evidence="7" id="KW-1185">Reference proteome</keyword>
<accession>M0PC35</accession>
<dbReference type="InterPro" id="IPR037274">
    <property type="entry name" value="Znf_CHY_sf"/>
</dbReference>
<dbReference type="EMBL" id="AOJI01000022">
    <property type="protein sequence ID" value="EMA67576.1"/>
    <property type="molecule type" value="Genomic_DNA"/>
</dbReference>
<sequence length="126" mass="13718">MSASSPDERRTTTAPATDGRFAVPLRGVDVGPETRCAHWDGPLDVVALRFGCCETYSPCDACHDAASDHDPEPWPRDRFAEPAVLCGRCGETLTATEYLDDGDACPHCEAGFNPGCRAHRDRYFEA</sequence>
<dbReference type="PANTHER" id="PTHR28082:SF1">
    <property type="entry name" value="HELPER OF TIM PROTEIN 13"/>
    <property type="match status" value="1"/>
</dbReference>
<evidence type="ECO:0000313" key="7">
    <source>
        <dbReference type="Proteomes" id="UP000011575"/>
    </source>
</evidence>